<dbReference type="GO" id="GO:0004252">
    <property type="term" value="F:serine-type endopeptidase activity"/>
    <property type="evidence" value="ECO:0007669"/>
    <property type="project" value="UniProtKB-UniRule"/>
</dbReference>
<name>A0A1H9VE04_9GAMM</name>
<evidence type="ECO:0000313" key="4">
    <source>
        <dbReference type="Proteomes" id="UP000198505"/>
    </source>
</evidence>
<evidence type="ECO:0000313" key="3">
    <source>
        <dbReference type="EMBL" id="SES19523.1"/>
    </source>
</evidence>
<feature type="active site" description="Charge relay system" evidence="1">
    <location>
        <position position="69"/>
    </location>
</feature>
<proteinExistence type="inferred from homology"/>
<sequence>MMMFSPRLSAMFDRHPLFLAVAVALGSISLTACSSGGGGVSSNTAPSDSDSTTNIAPSEPLSVRVAVADTGFDVDDIVNSELVIDSLNIYTGSTDVSGGNEWHGNVVASTITGGSLGNARLDLLKVADSDGVTFNNALDYAIGEAAQRGARVVNASFSRRLEASDPNLAFNGVTSSESYQRVVSANQGKGAIYVVSAGNDGTAIDTQGRPIYASQPELFNMMLIAVGTSEDGQIHPSSSYPGADTELQRRSIATEFANPAVGAQGTSISAARISEYVAGIVGQWPHLTAKQASQHLLDTASQTSVLYQQNTCGDAANLNCGTFYLGQGEADIDAALAPDGDLIVPQSDRVMAGGDLAEASYMQLSAAYGDSLSESGVLDGVAVFDSLGRDYQMNLGHQTQQRLSRAHHLRDQMERMSLTSAQATQTESMQTDNFHFTSSVNAAGDLLSSRFDGRFGNTTLSAFNYAGNQIDPTTGYAASGMMPMISFQSGATVTNSFESVNGIEARYSLTDKLSISTSYWVGDVEDDISIGSDYRANRSDVELAYQLTPVLTLTTHVGRLNEENGLLGGNGSGALAFGERNQMTFAGAGLQAKVANGVAAFADFEQGRGDAEGSGLIAHIDDISAQEMAVGLQWQKNDERAALTLRQPLRIDSATATFDVPIGRTLDGAVRRETREASLSPSGRQMDIELGYAFKPSERSQLQFNLLHTMEPGHNANASSDSAAMVNYRIDW</sequence>
<dbReference type="PROSITE" id="PS51257">
    <property type="entry name" value="PROKAR_LIPOPROTEIN"/>
    <property type="match status" value="1"/>
</dbReference>
<feature type="domain" description="Peptidase S8/S53" evidence="2">
    <location>
        <begin position="63"/>
        <end position="309"/>
    </location>
</feature>
<keyword evidence="1" id="KW-0378">Hydrolase</keyword>
<dbReference type="Proteomes" id="UP000198505">
    <property type="component" value="Unassembled WGS sequence"/>
</dbReference>
<protein>
    <submittedName>
        <fullName evidence="3">Subtilase family protein</fullName>
    </submittedName>
</protein>
<dbReference type="RefSeq" id="WP_245748551.1">
    <property type="nucleotide sequence ID" value="NZ_FOGS01000009.1"/>
</dbReference>
<dbReference type="InterPro" id="IPR036852">
    <property type="entry name" value="Peptidase_S8/S53_dom_sf"/>
</dbReference>
<keyword evidence="1" id="KW-0645">Protease</keyword>
<dbReference type="SUPFAM" id="SSF56935">
    <property type="entry name" value="Porins"/>
    <property type="match status" value="1"/>
</dbReference>
<keyword evidence="1" id="KW-0720">Serine protease</keyword>
<dbReference type="AlphaFoldDB" id="A0A1H9VE04"/>
<dbReference type="Pfam" id="PF00082">
    <property type="entry name" value="Peptidase_S8"/>
    <property type="match status" value="1"/>
</dbReference>
<feature type="active site" description="Charge relay system" evidence="1">
    <location>
        <position position="267"/>
    </location>
</feature>
<accession>A0A1H9VE04</accession>
<dbReference type="EMBL" id="FOGS01000009">
    <property type="protein sequence ID" value="SES19523.1"/>
    <property type="molecule type" value="Genomic_DNA"/>
</dbReference>
<dbReference type="GO" id="GO:0006508">
    <property type="term" value="P:proteolysis"/>
    <property type="evidence" value="ECO:0007669"/>
    <property type="project" value="UniProtKB-KW"/>
</dbReference>
<keyword evidence="4" id="KW-1185">Reference proteome</keyword>
<reference evidence="4" key="1">
    <citation type="submission" date="2016-10" db="EMBL/GenBank/DDBJ databases">
        <authorList>
            <person name="Varghese N."/>
            <person name="Submissions S."/>
        </authorList>
    </citation>
    <scope>NUCLEOTIDE SEQUENCE [LARGE SCALE GENOMIC DNA]</scope>
    <source>
        <strain evidence="4">CGMCC 1.6495</strain>
    </source>
</reference>
<dbReference type="STRING" id="416874.SAMN04487958_10918"/>
<dbReference type="InterPro" id="IPR000209">
    <property type="entry name" value="Peptidase_S8/S53_dom"/>
</dbReference>
<dbReference type="Gene3D" id="3.40.50.200">
    <property type="entry name" value="Peptidase S8/S53 domain"/>
    <property type="match status" value="1"/>
</dbReference>
<evidence type="ECO:0000259" key="2">
    <source>
        <dbReference type="Pfam" id="PF00082"/>
    </source>
</evidence>
<dbReference type="PROSITE" id="PS51892">
    <property type="entry name" value="SUBTILASE"/>
    <property type="match status" value="1"/>
</dbReference>
<evidence type="ECO:0000256" key="1">
    <source>
        <dbReference type="PROSITE-ProRule" id="PRU01240"/>
    </source>
</evidence>
<organism evidence="3 4">
    <name type="scientific">Vreelandella subterranea</name>
    <dbReference type="NCBI Taxonomy" id="416874"/>
    <lineage>
        <taxon>Bacteria</taxon>
        <taxon>Pseudomonadati</taxon>
        <taxon>Pseudomonadota</taxon>
        <taxon>Gammaproteobacteria</taxon>
        <taxon>Oceanospirillales</taxon>
        <taxon>Halomonadaceae</taxon>
        <taxon>Vreelandella</taxon>
    </lineage>
</organism>
<gene>
    <name evidence="3" type="ORF">SAMN04487958_10918</name>
</gene>
<comment type="similarity">
    <text evidence="1">Belongs to the peptidase S8 family.</text>
</comment>
<feature type="active site" description="Charge relay system" evidence="1">
    <location>
        <position position="103"/>
    </location>
</feature>
<dbReference type="SUPFAM" id="SSF52743">
    <property type="entry name" value="Subtilisin-like"/>
    <property type="match status" value="1"/>
</dbReference>